<keyword evidence="4 5" id="KW-0472">Membrane</keyword>
<dbReference type="Gene3D" id="1.20.1070.10">
    <property type="entry name" value="Rhodopsin 7-helix transmembrane proteins"/>
    <property type="match status" value="1"/>
</dbReference>
<organism evidence="6 7">
    <name type="scientific">Cercopithifilaria johnstoni</name>
    <dbReference type="NCBI Taxonomy" id="2874296"/>
    <lineage>
        <taxon>Eukaryota</taxon>
        <taxon>Metazoa</taxon>
        <taxon>Ecdysozoa</taxon>
        <taxon>Nematoda</taxon>
        <taxon>Chromadorea</taxon>
        <taxon>Rhabditida</taxon>
        <taxon>Spirurina</taxon>
        <taxon>Spiruromorpha</taxon>
        <taxon>Filarioidea</taxon>
        <taxon>Onchocercidae</taxon>
        <taxon>Cercopithifilaria</taxon>
    </lineage>
</organism>
<name>A0A8J2MAA6_9BILA</name>
<reference evidence="6" key="1">
    <citation type="submission" date="2021-09" db="EMBL/GenBank/DDBJ databases">
        <authorList>
            <consortium name="Pathogen Informatics"/>
        </authorList>
    </citation>
    <scope>NUCLEOTIDE SEQUENCE</scope>
</reference>
<feature type="transmembrane region" description="Helical" evidence="5">
    <location>
        <begin position="241"/>
        <end position="265"/>
    </location>
</feature>
<dbReference type="PRINTS" id="PR00237">
    <property type="entry name" value="GPCRRHODOPSN"/>
</dbReference>
<dbReference type="SUPFAM" id="SSF81321">
    <property type="entry name" value="Family A G protein-coupled receptor-like"/>
    <property type="match status" value="2"/>
</dbReference>
<evidence type="ECO:0000313" key="6">
    <source>
        <dbReference type="EMBL" id="CAG9537141.1"/>
    </source>
</evidence>
<gene>
    <name evidence="6" type="ORF">CJOHNSTONI_LOCUS6991</name>
</gene>
<dbReference type="InterPro" id="IPR000276">
    <property type="entry name" value="GPCR_Rhodpsn"/>
</dbReference>
<evidence type="ECO:0000256" key="1">
    <source>
        <dbReference type="ARBA" id="ARBA00004370"/>
    </source>
</evidence>
<keyword evidence="2 5" id="KW-0812">Transmembrane</keyword>
<feature type="transmembrane region" description="Helical" evidence="5">
    <location>
        <begin position="50"/>
        <end position="74"/>
    </location>
</feature>
<evidence type="ECO:0000256" key="2">
    <source>
        <dbReference type="ARBA" id="ARBA00022692"/>
    </source>
</evidence>
<dbReference type="EMBL" id="CAKAEH010001521">
    <property type="protein sequence ID" value="CAG9537141.1"/>
    <property type="molecule type" value="Genomic_DNA"/>
</dbReference>
<comment type="subcellular location">
    <subcellularLocation>
        <location evidence="1">Membrane</location>
    </subcellularLocation>
</comment>
<dbReference type="OrthoDB" id="5873683at2759"/>
<evidence type="ECO:0000256" key="4">
    <source>
        <dbReference type="ARBA" id="ARBA00023136"/>
    </source>
</evidence>
<proteinExistence type="predicted"/>
<protein>
    <submittedName>
        <fullName evidence="6">Uncharacterized protein</fullName>
    </submittedName>
</protein>
<feature type="transmembrane region" description="Helical" evidence="5">
    <location>
        <begin position="193"/>
        <end position="221"/>
    </location>
</feature>
<feature type="transmembrane region" description="Helical" evidence="5">
    <location>
        <begin position="18"/>
        <end position="38"/>
    </location>
</feature>
<dbReference type="GO" id="GO:0004930">
    <property type="term" value="F:G protein-coupled receptor activity"/>
    <property type="evidence" value="ECO:0007669"/>
    <property type="project" value="InterPro"/>
</dbReference>
<evidence type="ECO:0000313" key="7">
    <source>
        <dbReference type="Proteomes" id="UP000746747"/>
    </source>
</evidence>
<feature type="transmembrane region" description="Helical" evidence="5">
    <location>
        <begin position="157"/>
        <end position="181"/>
    </location>
</feature>
<keyword evidence="3 5" id="KW-1133">Transmembrane helix</keyword>
<keyword evidence="7" id="KW-1185">Reference proteome</keyword>
<accession>A0A8J2MAA6</accession>
<comment type="caution">
    <text evidence="6">The sequence shown here is derived from an EMBL/GenBank/DDBJ whole genome shotgun (WGS) entry which is preliminary data.</text>
</comment>
<evidence type="ECO:0000256" key="5">
    <source>
        <dbReference type="SAM" id="Phobius"/>
    </source>
</evidence>
<sequence length="471" mass="53893">MIEELFDSNKMANAVGGIYIFIGITGSLCNMITLLIIASYRIYRLSAYTIMANLALADAIMLIIAGFVCGFNIIHQVPFLNYNNDANNSVELLKSNKSILSLKFSKIFNHNDTYSMITSPQILNMNEIKNELYNGSQFNIILEDLHFSVFLLSFFEIAAWMSGIISYALLGINRCVAICFYRTRIKVINRVSSALLGSIIAWIIGIIAAYIGTMPVPLIGIRIDMWTVSFLSTARRKPTAFMIFATSFNIVSILAQWLCSLMVLIKIHKVRHKINCNKLNTGSAKRFKKQVWLCNHMCNPFIYAYFNERMRLTYGQWLTCRPLRKCIHKFEKQYSQKHREPLRISNMVCCRRLNAAPSIARNSYWRGRINQSDSTFIQSSLLMLSRNFEQFCEMMMSVNNANESSEGWTESNSDTEAEPVTAAIYAVQSQTSSRRKNNIYTRKGLELNPVVFDLGRQAVEYWANFVKKISL</sequence>
<dbReference type="AlphaFoldDB" id="A0A8J2MAA6"/>
<dbReference type="Proteomes" id="UP000746747">
    <property type="component" value="Unassembled WGS sequence"/>
</dbReference>
<evidence type="ECO:0000256" key="3">
    <source>
        <dbReference type="ARBA" id="ARBA00022989"/>
    </source>
</evidence>
<dbReference type="GO" id="GO:0016020">
    <property type="term" value="C:membrane"/>
    <property type="evidence" value="ECO:0007669"/>
    <property type="project" value="UniProtKB-SubCell"/>
</dbReference>